<comment type="caution">
    <text evidence="1">The sequence shown here is derived from an EMBL/GenBank/DDBJ whole genome shotgun (WGS) entry which is preliminary data.</text>
</comment>
<dbReference type="RefSeq" id="WP_189066938.1">
    <property type="nucleotide sequence ID" value="NZ_BMQM01000091.1"/>
</dbReference>
<gene>
    <name evidence="1" type="ORF">GCM10008959_41810</name>
</gene>
<evidence type="ECO:0000313" key="1">
    <source>
        <dbReference type="EMBL" id="GGR77009.1"/>
    </source>
</evidence>
<sequence length="46" mass="5085">MSPHLRSPHLHGAWTGPGRTRYEVRSLGFIPVNMDGDGPEASVRLE</sequence>
<protein>
    <submittedName>
        <fullName evidence="1">Uncharacterized protein</fullName>
    </submittedName>
</protein>
<dbReference type="EMBL" id="BMQM01000091">
    <property type="protein sequence ID" value="GGR77009.1"/>
    <property type="molecule type" value="Genomic_DNA"/>
</dbReference>
<reference evidence="2" key="1">
    <citation type="journal article" date="2019" name="Int. J. Syst. Evol. Microbiol.">
        <title>The Global Catalogue of Microorganisms (GCM) 10K type strain sequencing project: providing services to taxonomists for standard genome sequencing and annotation.</title>
        <authorList>
            <consortium name="The Broad Institute Genomics Platform"/>
            <consortium name="The Broad Institute Genome Sequencing Center for Infectious Disease"/>
            <person name="Wu L."/>
            <person name="Ma J."/>
        </authorList>
    </citation>
    <scope>NUCLEOTIDE SEQUENCE [LARGE SCALE GENOMIC DNA]</scope>
    <source>
        <strain evidence="2">JCM 31404</strain>
    </source>
</reference>
<name>A0ABQ2RX41_9DEIO</name>
<evidence type="ECO:0000313" key="2">
    <source>
        <dbReference type="Proteomes" id="UP000634308"/>
    </source>
</evidence>
<accession>A0ABQ2RX41</accession>
<dbReference type="Pfam" id="PF26125">
    <property type="entry name" value="AcrVA2-like"/>
    <property type="match status" value="1"/>
</dbReference>
<organism evidence="1 2">
    <name type="scientific">Deinococcus seoulensis</name>
    <dbReference type="NCBI Taxonomy" id="1837379"/>
    <lineage>
        <taxon>Bacteria</taxon>
        <taxon>Thermotogati</taxon>
        <taxon>Deinococcota</taxon>
        <taxon>Deinococci</taxon>
        <taxon>Deinococcales</taxon>
        <taxon>Deinococcaceae</taxon>
        <taxon>Deinococcus</taxon>
    </lineage>
</organism>
<proteinExistence type="predicted"/>
<keyword evidence="2" id="KW-1185">Reference proteome</keyword>
<dbReference type="InterPro" id="IPR058915">
    <property type="entry name" value="AcrVA2-like"/>
</dbReference>
<dbReference type="Proteomes" id="UP000634308">
    <property type="component" value="Unassembled WGS sequence"/>
</dbReference>